<sequence length="59" mass="6546">MYNLITDQVRPKPTKEIKDMMKPTKKPAVPISKPSPGFSTPRVYKPASKTTSLSTLSLL</sequence>
<organism evidence="2 3">
    <name type="scientific">Brassica carinata</name>
    <name type="common">Ethiopian mustard</name>
    <name type="synonym">Abyssinian cabbage</name>
    <dbReference type="NCBI Taxonomy" id="52824"/>
    <lineage>
        <taxon>Eukaryota</taxon>
        <taxon>Viridiplantae</taxon>
        <taxon>Streptophyta</taxon>
        <taxon>Embryophyta</taxon>
        <taxon>Tracheophyta</taxon>
        <taxon>Spermatophyta</taxon>
        <taxon>Magnoliopsida</taxon>
        <taxon>eudicotyledons</taxon>
        <taxon>Gunneridae</taxon>
        <taxon>Pentapetalae</taxon>
        <taxon>rosids</taxon>
        <taxon>malvids</taxon>
        <taxon>Brassicales</taxon>
        <taxon>Brassicaceae</taxon>
        <taxon>Brassiceae</taxon>
        <taxon>Brassica</taxon>
    </lineage>
</organism>
<accession>A0A8X7VXA0</accession>
<dbReference type="EMBL" id="JAAMPC010000003">
    <property type="protein sequence ID" value="KAG2318755.1"/>
    <property type="molecule type" value="Genomic_DNA"/>
</dbReference>
<feature type="compositionally biased region" description="Low complexity" evidence="1">
    <location>
        <begin position="50"/>
        <end position="59"/>
    </location>
</feature>
<evidence type="ECO:0000256" key="1">
    <source>
        <dbReference type="SAM" id="MobiDB-lite"/>
    </source>
</evidence>
<feature type="region of interest" description="Disordered" evidence="1">
    <location>
        <begin position="1"/>
        <end position="59"/>
    </location>
</feature>
<comment type="caution">
    <text evidence="2">The sequence shown here is derived from an EMBL/GenBank/DDBJ whole genome shotgun (WGS) entry which is preliminary data.</text>
</comment>
<evidence type="ECO:0000313" key="2">
    <source>
        <dbReference type="EMBL" id="KAG2318755.1"/>
    </source>
</evidence>
<reference evidence="2 3" key="1">
    <citation type="submission" date="2020-02" db="EMBL/GenBank/DDBJ databases">
        <authorList>
            <person name="Ma Q."/>
            <person name="Huang Y."/>
            <person name="Song X."/>
            <person name="Pei D."/>
        </authorList>
    </citation>
    <scope>NUCLEOTIDE SEQUENCE [LARGE SCALE GENOMIC DNA]</scope>
    <source>
        <strain evidence="2">Sxm20200214</strain>
        <tissue evidence="2">Leaf</tissue>
    </source>
</reference>
<name>A0A8X7VXA0_BRACI</name>
<dbReference type="Proteomes" id="UP000886595">
    <property type="component" value="Unassembled WGS sequence"/>
</dbReference>
<feature type="compositionally biased region" description="Basic and acidic residues" evidence="1">
    <location>
        <begin position="9"/>
        <end position="22"/>
    </location>
</feature>
<evidence type="ECO:0000313" key="3">
    <source>
        <dbReference type="Proteomes" id="UP000886595"/>
    </source>
</evidence>
<dbReference type="AlphaFoldDB" id="A0A8X7VXA0"/>
<protein>
    <submittedName>
        <fullName evidence="2">Uncharacterized protein</fullName>
    </submittedName>
</protein>
<gene>
    <name evidence="2" type="ORF">Bca52824_011968</name>
</gene>
<proteinExistence type="predicted"/>
<keyword evidence="3" id="KW-1185">Reference proteome</keyword>